<dbReference type="InterPro" id="IPR043128">
    <property type="entry name" value="Rev_trsase/Diguanyl_cyclase"/>
</dbReference>
<proteinExistence type="predicted"/>
<evidence type="ECO:0000313" key="2">
    <source>
        <dbReference type="EMBL" id="GFO02424.1"/>
    </source>
</evidence>
<dbReference type="Gene3D" id="3.10.10.10">
    <property type="entry name" value="HIV Type 1 Reverse Transcriptase, subunit A, domain 1"/>
    <property type="match status" value="1"/>
</dbReference>
<dbReference type="PANTHER" id="PTHR24559">
    <property type="entry name" value="TRANSPOSON TY3-I GAG-POL POLYPROTEIN"/>
    <property type="match status" value="1"/>
</dbReference>
<dbReference type="InterPro" id="IPR053134">
    <property type="entry name" value="RNA-dir_DNA_polymerase"/>
</dbReference>
<feature type="domain" description="Reverse transcriptase" evidence="1">
    <location>
        <begin position="21"/>
        <end position="91"/>
    </location>
</feature>
<dbReference type="InterPro" id="IPR043502">
    <property type="entry name" value="DNA/RNA_pol_sf"/>
</dbReference>
<gene>
    <name evidence="2" type="ORF">PoB_002892900</name>
</gene>
<protein>
    <submittedName>
        <fullName evidence="2">Enzymatic polyprotein</fullName>
    </submittedName>
</protein>
<evidence type="ECO:0000313" key="3">
    <source>
        <dbReference type="Proteomes" id="UP000735302"/>
    </source>
</evidence>
<evidence type="ECO:0000259" key="1">
    <source>
        <dbReference type="Pfam" id="PF00078"/>
    </source>
</evidence>
<reference evidence="2 3" key="1">
    <citation type="journal article" date="2021" name="Elife">
        <title>Chloroplast acquisition without the gene transfer in kleptoplastic sea slugs, Plakobranchus ocellatus.</title>
        <authorList>
            <person name="Maeda T."/>
            <person name="Takahashi S."/>
            <person name="Yoshida T."/>
            <person name="Shimamura S."/>
            <person name="Takaki Y."/>
            <person name="Nagai Y."/>
            <person name="Toyoda A."/>
            <person name="Suzuki Y."/>
            <person name="Arimoto A."/>
            <person name="Ishii H."/>
            <person name="Satoh N."/>
            <person name="Nishiyama T."/>
            <person name="Hasebe M."/>
            <person name="Maruyama T."/>
            <person name="Minagawa J."/>
            <person name="Obokata J."/>
            <person name="Shigenobu S."/>
        </authorList>
    </citation>
    <scope>NUCLEOTIDE SEQUENCE [LARGE SCALE GENOMIC DNA]</scope>
</reference>
<sequence>MLEAGVVQPSVSEWASLPVLVRKRDGSVRWCVDYRALNKITRKDVFPLPRIEDCVDALDGNLCFSKLDANSAYWQVRLDEESKPKTAFCIRRGLF</sequence>
<dbReference type="InterPro" id="IPR000477">
    <property type="entry name" value="RT_dom"/>
</dbReference>
<dbReference type="SUPFAM" id="SSF56672">
    <property type="entry name" value="DNA/RNA polymerases"/>
    <property type="match status" value="1"/>
</dbReference>
<dbReference type="AlphaFoldDB" id="A0AAV4A7D0"/>
<dbReference type="Proteomes" id="UP000735302">
    <property type="component" value="Unassembled WGS sequence"/>
</dbReference>
<comment type="caution">
    <text evidence="2">The sequence shown here is derived from an EMBL/GenBank/DDBJ whole genome shotgun (WGS) entry which is preliminary data.</text>
</comment>
<dbReference type="Pfam" id="PF00078">
    <property type="entry name" value="RVT_1"/>
    <property type="match status" value="1"/>
</dbReference>
<dbReference type="PANTHER" id="PTHR24559:SF444">
    <property type="entry name" value="REVERSE TRANSCRIPTASE DOMAIN-CONTAINING PROTEIN"/>
    <property type="match status" value="1"/>
</dbReference>
<accession>A0AAV4A7D0</accession>
<name>A0AAV4A7D0_9GAST</name>
<dbReference type="EMBL" id="BLXT01003580">
    <property type="protein sequence ID" value="GFO02424.1"/>
    <property type="molecule type" value="Genomic_DNA"/>
</dbReference>
<dbReference type="Gene3D" id="3.30.70.270">
    <property type="match status" value="1"/>
</dbReference>
<dbReference type="CDD" id="cd01647">
    <property type="entry name" value="RT_LTR"/>
    <property type="match status" value="1"/>
</dbReference>
<keyword evidence="3" id="KW-1185">Reference proteome</keyword>
<organism evidence="2 3">
    <name type="scientific">Plakobranchus ocellatus</name>
    <dbReference type="NCBI Taxonomy" id="259542"/>
    <lineage>
        <taxon>Eukaryota</taxon>
        <taxon>Metazoa</taxon>
        <taxon>Spiralia</taxon>
        <taxon>Lophotrochozoa</taxon>
        <taxon>Mollusca</taxon>
        <taxon>Gastropoda</taxon>
        <taxon>Heterobranchia</taxon>
        <taxon>Euthyneura</taxon>
        <taxon>Panpulmonata</taxon>
        <taxon>Sacoglossa</taxon>
        <taxon>Placobranchoidea</taxon>
        <taxon>Plakobranchidae</taxon>
        <taxon>Plakobranchus</taxon>
    </lineage>
</organism>